<dbReference type="GO" id="GO:0005886">
    <property type="term" value="C:plasma membrane"/>
    <property type="evidence" value="ECO:0007669"/>
    <property type="project" value="TreeGrafter"/>
</dbReference>
<protein>
    <submittedName>
        <fullName evidence="5">Putative ABC transporter ATP-binding protein/MT1014</fullName>
    </submittedName>
</protein>
<dbReference type="InterPro" id="IPR015854">
    <property type="entry name" value="ABC_transpr_LolD-like"/>
</dbReference>
<dbReference type="GO" id="GO:0016887">
    <property type="term" value="F:ATP hydrolysis activity"/>
    <property type="evidence" value="ECO:0007669"/>
    <property type="project" value="InterPro"/>
</dbReference>
<dbReference type="GO" id="GO:0005524">
    <property type="term" value="F:ATP binding"/>
    <property type="evidence" value="ECO:0007669"/>
    <property type="project" value="UniProtKB-KW"/>
</dbReference>
<sequence>MRAAEAAALPLDLSINGLVMHDPAGRVLLDVADLSVRAGKSLGICGPSGAGKSTLLHALSGLRRATSGQILWGEHDVQAMTPSQSAAFRARYTGMIFQDFLLFDELSALDNAGLGAWFRPRGERAKPRSKAGAILRDLSVPQTARSVASFSGGERQRVGVARALASDALILLADEPTASLHRAAAEKLGDDLVALSRSGGATLITVSHDEALLARMDRVIRLENGKIVAGDAHV</sequence>
<proteinExistence type="inferred from homology"/>
<dbReference type="InterPro" id="IPR027417">
    <property type="entry name" value="P-loop_NTPase"/>
</dbReference>
<dbReference type="PROSITE" id="PS50893">
    <property type="entry name" value="ABC_TRANSPORTER_2"/>
    <property type="match status" value="1"/>
</dbReference>
<keyword evidence="3 5" id="KW-0067">ATP-binding</keyword>
<comment type="similarity">
    <text evidence="1">Belongs to the ABC transporter superfamily.</text>
</comment>
<feature type="domain" description="ABC transporter" evidence="4">
    <location>
        <begin position="13"/>
        <end position="234"/>
    </location>
</feature>
<dbReference type="Gene3D" id="3.40.50.300">
    <property type="entry name" value="P-loop containing nucleotide triphosphate hydrolases"/>
    <property type="match status" value="1"/>
</dbReference>
<evidence type="ECO:0000256" key="1">
    <source>
        <dbReference type="ARBA" id="ARBA00005417"/>
    </source>
</evidence>
<dbReference type="RefSeq" id="WP_200809628.1">
    <property type="nucleotide sequence ID" value="NZ_FWFS01000009.1"/>
</dbReference>
<keyword evidence="6" id="KW-1185">Reference proteome</keyword>
<dbReference type="InterPro" id="IPR003439">
    <property type="entry name" value="ABC_transporter-like_ATP-bd"/>
</dbReference>
<dbReference type="Proteomes" id="UP000193862">
    <property type="component" value="Unassembled WGS sequence"/>
</dbReference>
<dbReference type="InterPro" id="IPR017871">
    <property type="entry name" value="ABC_transporter-like_CS"/>
</dbReference>
<reference evidence="5 6" key="1">
    <citation type="submission" date="2017-03" db="EMBL/GenBank/DDBJ databases">
        <authorList>
            <person name="Afonso C.L."/>
            <person name="Miller P.J."/>
            <person name="Scott M.A."/>
            <person name="Spackman E."/>
            <person name="Goraichik I."/>
            <person name="Dimitrov K.M."/>
            <person name="Suarez D.L."/>
            <person name="Swayne D.E."/>
        </authorList>
    </citation>
    <scope>NUCLEOTIDE SEQUENCE [LARGE SCALE GENOMIC DNA]</scope>
    <source>
        <strain evidence="5 6">CECT 8620</strain>
    </source>
</reference>
<dbReference type="SUPFAM" id="SSF52540">
    <property type="entry name" value="P-loop containing nucleoside triphosphate hydrolases"/>
    <property type="match status" value="1"/>
</dbReference>
<dbReference type="GO" id="GO:0022857">
    <property type="term" value="F:transmembrane transporter activity"/>
    <property type="evidence" value="ECO:0007669"/>
    <property type="project" value="TreeGrafter"/>
</dbReference>
<keyword evidence="2" id="KW-0547">Nucleotide-binding</keyword>
<gene>
    <name evidence="5" type="ORF">AQS8620_02481</name>
</gene>
<dbReference type="EMBL" id="FWFS01000009">
    <property type="protein sequence ID" value="SLN56298.1"/>
    <property type="molecule type" value="Genomic_DNA"/>
</dbReference>
<evidence type="ECO:0000313" key="6">
    <source>
        <dbReference type="Proteomes" id="UP000193862"/>
    </source>
</evidence>
<evidence type="ECO:0000313" key="5">
    <source>
        <dbReference type="EMBL" id="SLN56298.1"/>
    </source>
</evidence>
<dbReference type="AlphaFoldDB" id="A0A1Y5TAZ1"/>
<dbReference type="Pfam" id="PF00005">
    <property type="entry name" value="ABC_tran"/>
    <property type="match status" value="1"/>
</dbReference>
<dbReference type="InterPro" id="IPR003593">
    <property type="entry name" value="AAA+_ATPase"/>
</dbReference>
<organism evidence="5 6">
    <name type="scientific">Aquimixticola soesokkakensis</name>
    <dbReference type="NCBI Taxonomy" id="1519096"/>
    <lineage>
        <taxon>Bacteria</taxon>
        <taxon>Pseudomonadati</taxon>
        <taxon>Pseudomonadota</taxon>
        <taxon>Alphaproteobacteria</taxon>
        <taxon>Rhodobacterales</taxon>
        <taxon>Paracoccaceae</taxon>
        <taxon>Aquimixticola</taxon>
    </lineage>
</organism>
<name>A0A1Y5TAZ1_9RHOB</name>
<accession>A0A1Y5TAZ1</accession>
<dbReference type="SMART" id="SM00382">
    <property type="entry name" value="AAA"/>
    <property type="match status" value="1"/>
</dbReference>
<evidence type="ECO:0000259" key="4">
    <source>
        <dbReference type="PROSITE" id="PS50893"/>
    </source>
</evidence>
<evidence type="ECO:0000256" key="3">
    <source>
        <dbReference type="ARBA" id="ARBA00022840"/>
    </source>
</evidence>
<dbReference type="PANTHER" id="PTHR24220:SF689">
    <property type="entry name" value="LIPOPROTEIN-RELEASING SYSTEM ATP-BINDING PROTEIN LOLD"/>
    <property type="match status" value="1"/>
</dbReference>
<evidence type="ECO:0000256" key="2">
    <source>
        <dbReference type="ARBA" id="ARBA00022741"/>
    </source>
</evidence>
<dbReference type="PANTHER" id="PTHR24220">
    <property type="entry name" value="IMPORT ATP-BINDING PROTEIN"/>
    <property type="match status" value="1"/>
</dbReference>
<dbReference type="PROSITE" id="PS00211">
    <property type="entry name" value="ABC_TRANSPORTER_1"/>
    <property type="match status" value="1"/>
</dbReference>